<name>A0A2S1SUW4_9ACTN</name>
<dbReference type="InterPro" id="IPR027417">
    <property type="entry name" value="P-loop_NTPase"/>
</dbReference>
<feature type="region of interest" description="Disordered" evidence="1">
    <location>
        <begin position="875"/>
        <end position="900"/>
    </location>
</feature>
<dbReference type="InterPro" id="IPR051162">
    <property type="entry name" value="T4SS_component"/>
</dbReference>
<protein>
    <recommendedName>
        <fullName evidence="4">ATP-binding protein</fullName>
    </recommendedName>
</protein>
<keyword evidence="3" id="KW-1185">Reference proteome</keyword>
<evidence type="ECO:0000313" key="3">
    <source>
        <dbReference type="Proteomes" id="UP000244900"/>
    </source>
</evidence>
<organism evidence="2 3">
    <name type="scientific">Streptomyces tirandamycinicus</name>
    <dbReference type="NCBI Taxonomy" id="2174846"/>
    <lineage>
        <taxon>Bacteria</taxon>
        <taxon>Bacillati</taxon>
        <taxon>Actinomycetota</taxon>
        <taxon>Actinomycetes</taxon>
        <taxon>Kitasatosporales</taxon>
        <taxon>Streptomycetaceae</taxon>
        <taxon>Streptomyces</taxon>
    </lineage>
</organism>
<dbReference type="Proteomes" id="UP000244900">
    <property type="component" value="Chromosome"/>
</dbReference>
<dbReference type="OrthoDB" id="9758751at2"/>
<dbReference type="AlphaFoldDB" id="A0A2S1SUW4"/>
<proteinExistence type="predicted"/>
<accession>A0A2S1SUW4</accession>
<dbReference type="PANTHER" id="PTHR30121">
    <property type="entry name" value="UNCHARACTERIZED PROTEIN YJGR-RELATED"/>
    <property type="match status" value="1"/>
</dbReference>
<evidence type="ECO:0000313" key="2">
    <source>
        <dbReference type="EMBL" id="AWI30194.1"/>
    </source>
</evidence>
<dbReference type="RefSeq" id="WP_108906928.1">
    <property type="nucleotide sequence ID" value="NZ_CP029188.1"/>
</dbReference>
<dbReference type="PANTHER" id="PTHR30121:SF6">
    <property type="entry name" value="SLR6007 PROTEIN"/>
    <property type="match status" value="1"/>
</dbReference>
<reference evidence="2 3" key="1">
    <citation type="submission" date="2018-05" db="EMBL/GenBank/DDBJ databases">
        <title>Complete genome sequence of sponge-derived Streptomyces sp. HNM0039.</title>
        <authorList>
            <person name="Huang X."/>
            <person name="Zhou S."/>
        </authorList>
    </citation>
    <scope>NUCLEOTIDE SEQUENCE [LARGE SCALE GENOMIC DNA]</scope>
    <source>
        <strain evidence="2 3">HNM0039</strain>
    </source>
</reference>
<dbReference type="EMBL" id="CP029188">
    <property type="protein sequence ID" value="AWI30194.1"/>
    <property type="molecule type" value="Genomic_DNA"/>
</dbReference>
<dbReference type="KEGG" id="stir:DDW44_16510"/>
<gene>
    <name evidence="2" type="ORF">DDW44_16510</name>
</gene>
<sequence>MQWPPDVRHDKAVIWADPERFAKPSCWATATARITAGPRAPETAGPAESGATMRAVSTRIVHALQGWANRAALEVRYTSPPAGRPQGIDCHLVARAAGGTPFDARASAEQLLGAAARLLPPGFVVEPADPAGLVAPMGAVTCAEVRRREEVVAPALDGYSAAEYYYLPGRLHGDGSAWDPFLRALLHTPSRVLVSLVFLPTALTPLESDAYGHLCSGLEYEAAPRTVQDYLGPLELPPDDSARRALEAWRRFGDSSAKVLARATVVGDPGTTDTVAAMLAAAVGSSYEATERGMSGGVSIVRPGDGEELRLAAQCLASGSIAPWGGHPVWQLPQAPGSIRRVPYLFGSEEAASMLVLPVPGPDGCPGLEVSPPALDQITPAPATGPDTPVLALGDRISGGPAAALHLPLDDLVGHGLIAGAPNTGKSTTLQSLLVQLWRDHTVPWLVIEPVKTEHRGMLAVPGMEALRIHTLGDSERAPWRFNPLQPPPGTTVHAHISSLMAVFRAVVPDMDGALPLILEQALEETYVRAGWDGGRTLPGRVPTLRALLPVLDTLQDDSDYRGQALNVFPALATRVRALLGGEHGYMFDTVEQTDWAGLVERPAVLELASMADPAAIDMTLGFLLSQLSAFARLRGSQNRRLRHLIVLEEAHRVFARPGGGPDRRSAEAVSALANALAELSAFGQGFVLVDQVPERLDEAATALTGVKIMHALRSEQSRQAMLGDMGAGPRAARTAATLRRGQALVSTPRTTDPLLAEIRPDPAVDTARVVVDDAVARHMAEPTRALSRLLPYELCCRDVCRDGCAPQRRERGRALAFARRREERAEAHRAPRGEPRRAPALGDLAQSMGRACAGDVADTYCAMVHVDLDRPLPGLTPQRRQSDLTAVVRKQAARAGGAR</sequence>
<dbReference type="SUPFAM" id="SSF52540">
    <property type="entry name" value="P-loop containing nucleoside triphosphate hydrolases"/>
    <property type="match status" value="1"/>
</dbReference>
<evidence type="ECO:0008006" key="4">
    <source>
        <dbReference type="Google" id="ProtNLM"/>
    </source>
</evidence>
<evidence type="ECO:0000256" key="1">
    <source>
        <dbReference type="SAM" id="MobiDB-lite"/>
    </source>
</evidence>
<dbReference type="Gene3D" id="3.40.50.300">
    <property type="entry name" value="P-loop containing nucleotide triphosphate hydrolases"/>
    <property type="match status" value="2"/>
</dbReference>